<dbReference type="GO" id="GO:0033202">
    <property type="term" value="C:DNA helicase complex"/>
    <property type="evidence" value="ECO:0007669"/>
    <property type="project" value="TreeGrafter"/>
</dbReference>
<dbReference type="GO" id="GO:0003677">
    <property type="term" value="F:DNA binding"/>
    <property type="evidence" value="ECO:0007669"/>
    <property type="project" value="UniProtKB-KW"/>
</dbReference>
<evidence type="ECO:0000256" key="1">
    <source>
        <dbReference type="ARBA" id="ARBA00009922"/>
    </source>
</evidence>
<dbReference type="Gene3D" id="1.10.486.10">
    <property type="entry name" value="PCRA, domain 4"/>
    <property type="match status" value="2"/>
</dbReference>
<dbReference type="InterPro" id="IPR000212">
    <property type="entry name" value="DNA_helicase_UvrD/REP"/>
</dbReference>
<accession>A0A7M2X2J0</accession>
<evidence type="ECO:0000259" key="15">
    <source>
        <dbReference type="PROSITE" id="PS51217"/>
    </source>
</evidence>
<dbReference type="GO" id="GO:0000725">
    <property type="term" value="P:recombinational repair"/>
    <property type="evidence" value="ECO:0007669"/>
    <property type="project" value="TreeGrafter"/>
</dbReference>
<comment type="catalytic activity">
    <reaction evidence="8">
        <text>Couples ATP hydrolysis with the unwinding of duplex DNA by translocating in the 3'-5' direction.</text>
        <dbReference type="EC" id="5.6.2.4"/>
    </reaction>
</comment>
<dbReference type="PROSITE" id="PS51198">
    <property type="entry name" value="UVRD_HELICASE_ATP_BIND"/>
    <property type="match status" value="1"/>
</dbReference>
<dbReference type="PROSITE" id="PS51217">
    <property type="entry name" value="UVRD_HELICASE_CTER"/>
    <property type="match status" value="1"/>
</dbReference>
<dbReference type="CDD" id="cd18807">
    <property type="entry name" value="SF1_C_UvrD"/>
    <property type="match status" value="1"/>
</dbReference>
<dbReference type="PANTHER" id="PTHR11070:SF2">
    <property type="entry name" value="ATP-DEPENDENT DNA HELICASE SRS2"/>
    <property type="match status" value="1"/>
</dbReference>
<evidence type="ECO:0000313" key="16">
    <source>
        <dbReference type="EMBL" id="QOV91986.1"/>
    </source>
</evidence>
<organism evidence="16 17">
    <name type="scientific">Humisphaera borealis</name>
    <dbReference type="NCBI Taxonomy" id="2807512"/>
    <lineage>
        <taxon>Bacteria</taxon>
        <taxon>Pseudomonadati</taxon>
        <taxon>Planctomycetota</taxon>
        <taxon>Phycisphaerae</taxon>
        <taxon>Tepidisphaerales</taxon>
        <taxon>Tepidisphaeraceae</taxon>
        <taxon>Humisphaera</taxon>
    </lineage>
</organism>
<gene>
    <name evidence="16" type="ORF">IPV69_11780</name>
</gene>
<evidence type="ECO:0000256" key="8">
    <source>
        <dbReference type="ARBA" id="ARBA00034617"/>
    </source>
</evidence>
<dbReference type="InterPro" id="IPR014017">
    <property type="entry name" value="DNA_helicase_UvrD-like_C"/>
</dbReference>
<evidence type="ECO:0000256" key="4">
    <source>
        <dbReference type="ARBA" id="ARBA00022806"/>
    </source>
</evidence>
<dbReference type="GO" id="GO:0043138">
    <property type="term" value="F:3'-5' DNA helicase activity"/>
    <property type="evidence" value="ECO:0007669"/>
    <property type="project" value="UniProtKB-EC"/>
</dbReference>
<evidence type="ECO:0000256" key="2">
    <source>
        <dbReference type="ARBA" id="ARBA00022741"/>
    </source>
</evidence>
<feature type="binding site" evidence="12">
    <location>
        <begin position="30"/>
        <end position="37"/>
    </location>
    <ligand>
        <name>ATP</name>
        <dbReference type="ChEBI" id="CHEBI:30616"/>
    </ligand>
</feature>
<dbReference type="Proteomes" id="UP000593765">
    <property type="component" value="Chromosome"/>
</dbReference>
<protein>
    <recommendedName>
        <fullName evidence="9">DNA 3'-5' helicase</fullName>
        <ecNumber evidence="9">5.6.2.4</ecNumber>
    </recommendedName>
    <alternativeName>
        <fullName evidence="10">DNA 3'-5' helicase II</fullName>
    </alternativeName>
</protein>
<keyword evidence="5 12" id="KW-0067">ATP-binding</keyword>
<dbReference type="FunFam" id="1.10.10.160:FF:000001">
    <property type="entry name" value="ATP-dependent DNA helicase"/>
    <property type="match status" value="1"/>
</dbReference>
<dbReference type="InterPro" id="IPR027417">
    <property type="entry name" value="P-loop_NTPase"/>
</dbReference>
<evidence type="ECO:0000256" key="10">
    <source>
        <dbReference type="ARBA" id="ARBA00034923"/>
    </source>
</evidence>
<evidence type="ECO:0000256" key="9">
    <source>
        <dbReference type="ARBA" id="ARBA00034808"/>
    </source>
</evidence>
<evidence type="ECO:0000256" key="13">
    <source>
        <dbReference type="SAM" id="MobiDB-lite"/>
    </source>
</evidence>
<name>A0A7M2X2J0_9BACT</name>
<dbReference type="GO" id="GO:0009314">
    <property type="term" value="P:response to radiation"/>
    <property type="evidence" value="ECO:0007669"/>
    <property type="project" value="UniProtKB-ARBA"/>
</dbReference>
<evidence type="ECO:0000256" key="7">
    <source>
        <dbReference type="ARBA" id="ARBA00023235"/>
    </source>
</evidence>
<sequence>MIDPKSLLDDLTEPQRAAATHVDGPLLIIAGAGSGKTRVITRRVAYLVSQGIPAWSILAITFTNKAAGEMKERIGHVLGRQVRDFGRLDQPWPTVCTFHSLCLRILRHYSQQVGLGATFSIYDSSDQTKLIKEALKALDISSDNFSPATVHNAIGDAKNKLITPEQFAEGARDFFHKTVARVYTKYQALLKQNNALDFDDLLMRTVQAFRDVPNLLPELQDRYQYILIDEYQDTNHAQYLLAHALAMKHRNMCVVGDPDQSIYAWRGADLRNILEFERDYPDAEVVRLEQNYRSTKTILAIASQLIANNTHRKKKDLWTENADGDKAEVTFCQDEHDEAEVVMRRLTEFHAAGVPWGDMAIFYRMNSLSRVMEESLFRNKVPYVIARGTEFYNRKEIKDVLAYLRLIANPNDEVSLSRVVNVPTRGLGDASLKQIAAWGIGNQRTLFESLAVAAKIPGVSSRAGNAAVKFVELVKKWRELAGIRVGGTSDGTPLAPSSGTPGEGWGGGSVDAANSAEISNADSEDSQGNADGSNPHSNPPPEYLKRGPEAGGEIRVSDQASLFGDESEWDAAPLDEEESIADEPFAPSDEPFAPPDEPTVATEDSALSIPPSVIPPMPIGGVRNLMEEVVRSSGMEAHLRKTGDADLSELKNVEELITAAAEFDKEQPEGTLIDYLAQVSLVADVDHMGDGGGSVTLMTLHAAKGLEFPVVAIIGLEEGILPHSRSRDDIDQKEEERRLFFVGITRARQRLLITKAQVRTVRGLRERTIPSPFLRELPEDYLKVTDRAGLDDIDARGGYGGSASRDDHNAGKLGFKRGQMVRHPTFGLGRIDEMTDTGSGTRAVIQFNAAGRKTLILEYARLEKVG</sequence>
<evidence type="ECO:0000256" key="6">
    <source>
        <dbReference type="ARBA" id="ARBA00023125"/>
    </source>
</evidence>
<dbReference type="CDD" id="cd17932">
    <property type="entry name" value="DEXQc_UvrD"/>
    <property type="match status" value="1"/>
</dbReference>
<dbReference type="InterPro" id="IPR014016">
    <property type="entry name" value="UvrD-like_ATP-bd"/>
</dbReference>
<dbReference type="GO" id="GO:0005829">
    <property type="term" value="C:cytosol"/>
    <property type="evidence" value="ECO:0007669"/>
    <property type="project" value="TreeGrafter"/>
</dbReference>
<dbReference type="SUPFAM" id="SSF52540">
    <property type="entry name" value="P-loop containing nucleoside triphosphate hydrolases"/>
    <property type="match status" value="2"/>
</dbReference>
<dbReference type="KEGG" id="hbs:IPV69_11780"/>
<dbReference type="Gene3D" id="1.10.10.160">
    <property type="match status" value="1"/>
</dbReference>
<dbReference type="PANTHER" id="PTHR11070">
    <property type="entry name" value="UVRD / RECB / PCRA DNA HELICASE FAMILY MEMBER"/>
    <property type="match status" value="1"/>
</dbReference>
<evidence type="ECO:0000256" key="11">
    <source>
        <dbReference type="ARBA" id="ARBA00048988"/>
    </source>
</evidence>
<feature type="region of interest" description="Disordered" evidence="13">
    <location>
        <begin position="583"/>
        <end position="613"/>
    </location>
</feature>
<feature type="domain" description="UvrD-like helicase ATP-binding" evidence="14">
    <location>
        <begin position="9"/>
        <end position="295"/>
    </location>
</feature>
<dbReference type="Gene3D" id="3.40.50.300">
    <property type="entry name" value="P-loop containing nucleotide triphosphate hydrolases"/>
    <property type="match status" value="3"/>
</dbReference>
<proteinExistence type="inferred from homology"/>
<dbReference type="GO" id="GO:0005524">
    <property type="term" value="F:ATP binding"/>
    <property type="evidence" value="ECO:0007669"/>
    <property type="project" value="UniProtKB-UniRule"/>
</dbReference>
<comment type="similarity">
    <text evidence="1">Belongs to the helicase family. UvrD subfamily.</text>
</comment>
<dbReference type="InterPro" id="IPR013986">
    <property type="entry name" value="DExx_box_DNA_helicase_dom_sf"/>
</dbReference>
<evidence type="ECO:0000256" key="5">
    <source>
        <dbReference type="ARBA" id="ARBA00022840"/>
    </source>
</evidence>
<dbReference type="RefSeq" id="WP_206295309.1">
    <property type="nucleotide sequence ID" value="NZ_CP063458.1"/>
</dbReference>
<evidence type="ECO:0000259" key="14">
    <source>
        <dbReference type="PROSITE" id="PS51198"/>
    </source>
</evidence>
<dbReference type="EC" id="5.6.2.4" evidence="9"/>
<keyword evidence="17" id="KW-1185">Reference proteome</keyword>
<keyword evidence="6" id="KW-0238">DNA-binding</keyword>
<comment type="catalytic activity">
    <reaction evidence="11">
        <text>ATP + H2O = ADP + phosphate + H(+)</text>
        <dbReference type="Rhea" id="RHEA:13065"/>
        <dbReference type="ChEBI" id="CHEBI:15377"/>
        <dbReference type="ChEBI" id="CHEBI:15378"/>
        <dbReference type="ChEBI" id="CHEBI:30616"/>
        <dbReference type="ChEBI" id="CHEBI:43474"/>
        <dbReference type="ChEBI" id="CHEBI:456216"/>
        <dbReference type="EC" id="5.6.2.4"/>
    </reaction>
</comment>
<feature type="compositionally biased region" description="Polar residues" evidence="13">
    <location>
        <begin position="516"/>
        <end position="536"/>
    </location>
</feature>
<keyword evidence="3 12" id="KW-0378">Hydrolase</keyword>
<evidence type="ECO:0000256" key="12">
    <source>
        <dbReference type="PROSITE-ProRule" id="PRU00560"/>
    </source>
</evidence>
<feature type="region of interest" description="Disordered" evidence="13">
    <location>
        <begin position="485"/>
        <end position="549"/>
    </location>
</feature>
<reference evidence="16 17" key="1">
    <citation type="submission" date="2020-10" db="EMBL/GenBank/DDBJ databases">
        <title>Wide distribution of Phycisphaera-like planctomycetes from WD2101 soil group in peatlands and genome analysis of the first cultivated representative.</title>
        <authorList>
            <person name="Dedysh S.N."/>
            <person name="Beletsky A.V."/>
            <person name="Ivanova A."/>
            <person name="Kulichevskaya I.S."/>
            <person name="Suzina N.E."/>
            <person name="Philippov D.A."/>
            <person name="Rakitin A.L."/>
            <person name="Mardanov A.V."/>
            <person name="Ravin N.V."/>
        </authorList>
    </citation>
    <scope>NUCLEOTIDE SEQUENCE [LARGE SCALE GENOMIC DNA]</scope>
    <source>
        <strain evidence="16 17">M1803</strain>
    </source>
</reference>
<dbReference type="Pfam" id="PF13361">
    <property type="entry name" value="UvrD_C"/>
    <property type="match status" value="2"/>
</dbReference>
<keyword evidence="4 12" id="KW-0347">Helicase</keyword>
<dbReference type="EMBL" id="CP063458">
    <property type="protein sequence ID" value="QOV91986.1"/>
    <property type="molecule type" value="Genomic_DNA"/>
</dbReference>
<keyword evidence="7" id="KW-0413">Isomerase</keyword>
<dbReference type="GO" id="GO:0016787">
    <property type="term" value="F:hydrolase activity"/>
    <property type="evidence" value="ECO:0007669"/>
    <property type="project" value="UniProtKB-UniRule"/>
</dbReference>
<dbReference type="AlphaFoldDB" id="A0A7M2X2J0"/>
<evidence type="ECO:0000256" key="3">
    <source>
        <dbReference type="ARBA" id="ARBA00022801"/>
    </source>
</evidence>
<feature type="domain" description="UvrD-like helicase C-terminal" evidence="15">
    <location>
        <begin position="296"/>
        <end position="705"/>
    </location>
</feature>
<keyword evidence="2 12" id="KW-0547">Nucleotide-binding</keyword>
<evidence type="ECO:0000313" key="17">
    <source>
        <dbReference type="Proteomes" id="UP000593765"/>
    </source>
</evidence>
<dbReference type="Pfam" id="PF00580">
    <property type="entry name" value="UvrD-helicase"/>
    <property type="match status" value="1"/>
</dbReference>